<dbReference type="InterPro" id="IPR050951">
    <property type="entry name" value="Retrovirus_Pol_polyprotein"/>
</dbReference>
<evidence type="ECO:0000256" key="7">
    <source>
        <dbReference type="ARBA" id="ARBA00022801"/>
    </source>
</evidence>
<dbReference type="InterPro" id="IPR004875">
    <property type="entry name" value="DDE_SF_endonuclease_dom"/>
</dbReference>
<dbReference type="Pfam" id="PF17921">
    <property type="entry name" value="Integrase_H2C2"/>
    <property type="match status" value="1"/>
</dbReference>
<comment type="subcellular location">
    <subcellularLocation>
        <location evidence="1">Nucleus</location>
    </subcellularLocation>
</comment>
<evidence type="ECO:0000259" key="11">
    <source>
        <dbReference type="PROSITE" id="PS50994"/>
    </source>
</evidence>
<keyword evidence="7" id="KW-0378">Hydrolase</keyword>
<dbReference type="Pfam" id="PF03221">
    <property type="entry name" value="HTH_Tnp_Tc5"/>
    <property type="match status" value="1"/>
</dbReference>
<keyword evidence="14" id="KW-1185">Reference proteome</keyword>
<dbReference type="Gene3D" id="3.10.10.10">
    <property type="entry name" value="HIV Type 1 Reverse Transcriptase, subunit A, domain 1"/>
    <property type="match status" value="1"/>
</dbReference>
<dbReference type="EMBL" id="CP092878">
    <property type="protein sequence ID" value="UYV78371.1"/>
    <property type="molecule type" value="Genomic_DNA"/>
</dbReference>
<dbReference type="Proteomes" id="UP001235939">
    <property type="component" value="Chromosome 16"/>
</dbReference>
<evidence type="ECO:0000256" key="3">
    <source>
        <dbReference type="ARBA" id="ARBA00022679"/>
    </source>
</evidence>
<dbReference type="InterPro" id="IPR043128">
    <property type="entry name" value="Rev_trsase/Diguanyl_cyclase"/>
</dbReference>
<evidence type="ECO:0000256" key="10">
    <source>
        <dbReference type="SAM" id="MobiDB-lite"/>
    </source>
</evidence>
<evidence type="ECO:0000313" key="14">
    <source>
        <dbReference type="Proteomes" id="UP001235939"/>
    </source>
</evidence>
<dbReference type="PROSITE" id="PS50994">
    <property type="entry name" value="INTEGRASE"/>
    <property type="match status" value="1"/>
</dbReference>
<proteinExistence type="predicted"/>
<dbReference type="SUPFAM" id="SSF50630">
    <property type="entry name" value="Acid proteases"/>
    <property type="match status" value="1"/>
</dbReference>
<dbReference type="PANTHER" id="PTHR37984">
    <property type="entry name" value="PROTEIN CBG26694"/>
    <property type="match status" value="1"/>
</dbReference>
<keyword evidence="8" id="KW-0695">RNA-directed DNA polymerase</keyword>
<dbReference type="Gene3D" id="1.10.10.60">
    <property type="entry name" value="Homeodomain-like"/>
    <property type="match status" value="1"/>
</dbReference>
<dbReference type="Gene3D" id="1.10.340.70">
    <property type="match status" value="1"/>
</dbReference>
<dbReference type="Pfam" id="PF00078">
    <property type="entry name" value="RVT_1"/>
    <property type="match status" value="1"/>
</dbReference>
<dbReference type="InterPro" id="IPR041373">
    <property type="entry name" value="RT_RNaseH"/>
</dbReference>
<gene>
    <name evidence="13" type="ORF">LAZ67_16001107</name>
</gene>
<evidence type="ECO:0000313" key="13">
    <source>
        <dbReference type="EMBL" id="UYV78371.1"/>
    </source>
</evidence>
<dbReference type="InterPro" id="IPR006600">
    <property type="entry name" value="HTH_CenpB_DNA-bd_dom"/>
</dbReference>
<dbReference type="InterPro" id="IPR021109">
    <property type="entry name" value="Peptidase_aspartic_dom_sf"/>
</dbReference>
<keyword evidence="3" id="KW-0808">Transferase</keyword>
<dbReference type="InterPro" id="IPR041588">
    <property type="entry name" value="Integrase_H2C2"/>
</dbReference>
<dbReference type="SUPFAM" id="SSF53098">
    <property type="entry name" value="Ribonuclease H-like"/>
    <property type="match status" value="1"/>
</dbReference>
<reference evidence="13 14" key="1">
    <citation type="submission" date="2022-01" db="EMBL/GenBank/DDBJ databases">
        <title>A chromosomal length assembly of Cordylochernes scorpioides.</title>
        <authorList>
            <person name="Zeh D."/>
            <person name="Zeh J."/>
        </authorList>
    </citation>
    <scope>NUCLEOTIDE SEQUENCE [LARGE SCALE GENOMIC DNA]</scope>
    <source>
        <strain evidence="13">IN4F17</strain>
        <tissue evidence="13">Whole Body</tissue>
    </source>
</reference>
<organism evidence="13 14">
    <name type="scientific">Cordylochernes scorpioides</name>
    <dbReference type="NCBI Taxonomy" id="51811"/>
    <lineage>
        <taxon>Eukaryota</taxon>
        <taxon>Metazoa</taxon>
        <taxon>Ecdysozoa</taxon>
        <taxon>Arthropoda</taxon>
        <taxon>Chelicerata</taxon>
        <taxon>Arachnida</taxon>
        <taxon>Pseudoscorpiones</taxon>
        <taxon>Cheliferoidea</taxon>
        <taxon>Chernetidae</taxon>
        <taxon>Cordylochernes</taxon>
    </lineage>
</organism>
<dbReference type="PROSITE" id="PS51253">
    <property type="entry name" value="HTH_CENPB"/>
    <property type="match status" value="1"/>
</dbReference>
<accession>A0ABY6LB44</accession>
<evidence type="ECO:0000256" key="1">
    <source>
        <dbReference type="ARBA" id="ARBA00004123"/>
    </source>
</evidence>
<dbReference type="PANTHER" id="PTHR37984:SF7">
    <property type="entry name" value="INTEGRASE CATALYTIC DOMAIN-CONTAINING PROTEIN"/>
    <property type="match status" value="1"/>
</dbReference>
<feature type="compositionally biased region" description="Basic and acidic residues" evidence="10">
    <location>
        <begin position="1488"/>
        <end position="1499"/>
    </location>
</feature>
<dbReference type="EC" id="2.7.7.49" evidence="2"/>
<feature type="domain" description="HTH CENPB-type" evidence="12">
    <location>
        <begin position="56"/>
        <end position="127"/>
    </location>
</feature>
<name>A0ABY6LB44_9ARAC</name>
<dbReference type="InterPro" id="IPR012337">
    <property type="entry name" value="RNaseH-like_sf"/>
</dbReference>
<sequence>MKLTSVAKATIYKYHLGLELGNTSHHLDLSTLWERTIAVHRWWSLSRGVKVSVIKAEKGLREPGNPDLDKCVLKWFKQARDKKIPVSGHLIRSKAEQFSTEMGKTDFKASSGWLEGFKERNKISFKTICGESGAVNLQVAEQWKNNLRELIQDKEARDVFNVDETGLFFKCTPDKTLAFKHEKCHGGKLSKERVTLLVGANMDGSEKLPLLMIGKAANPRCFKNVKTKPVDYANSVRAWMTSYLFEKWLRFRSLKIKLDVLQASRLCKKAWDQVTSETIKHCFKKAGFVQKEEDEENADDIIAETMPSVDGWEDVISNPTILYDDFLNVDDDVAVCGEITDADIIAEVLNHNIEKQDGDEASGDEDESSVAGEMNVPSAAEAVTAAGMPIYCYLYGCNGTRGKATQICIACENATNQMKHVLSDSDKQVAVTKMNSKKWEDRKEPRKENTTNQSHKIIENCRNCGRSHKINQCPAYQKRCNKCKKLNHFANLCRSKNTNSYKIRQIVGSPEPEMIQEFVIQSVENTNLTEDWYEEVKIKGKKVNMKLDTGAQCNVLPLSLAGRLNLEIQRSPVKSLISFSGHRIPVEGQSLAMCMVKNMTAYIRFIISRDNTCPILGRQTCSNLGLVKRVNTCQAITQEYQELFEGIGCLKGYEYEAKFQTSDMNMQVRPPRPIPLSIKERVKKELEEMEDNGIIKKVNYPTPISSQMVIAKQKGKIRICIDPSDINKVILRSHFPLRTFDQIAVNLHGSKYFTKLDLKKGYWQIKKYSRKIMADLLQDLEGTENSMDDILIHAPDPQTLEIRTRAVLQRLKENGIKLNRDKCKFQLQEVQFLGHIVTTEGIKIDPEKVRAIGEIKSPSNKQELQRLLGMVQYLSRFIPNLAEKTKNMRLLLKKDTPWLWDESLDRDLLEIKTLLRTAPTLKFFNPNGNLTLSVDASSYALGAVLLQNGKPIAYASSALNSTQQNYAQIEKEALAIKFGCDKFHQLIYGKTVDVETDHRPLETIFKKPLSKAPPRLQRIFLQIQQYDLRIKYKKGKELLTADLLSRDCSYEDTYLEENFEVLMTTPTNKSSYEELQALTKEDQELQELKNLILYGWPNYKSAVPESCKKYWPYRDELSTNEDLIFKGSRVFIPLKWKAKILKLIHEGHQGTNSCLRRARDSIYWHGMSQDIINTVENCRTCQANQRNKTKEPMIIKEIPSLPWEIVAADIFSIKGKNYLLITDNYSGFIDFKEMKTMNSAETIESLKKWFSVHGIPRLLETDNGPNFTSRDFKDFQKKWLFDHQTSSPLYPKSNGLAERAVQTAKILIRKCLDSGQEVELALLNFYNTPRDGLPSPAQCLFSRRTRTLLPTSTHQLEPEIQKGHTQNLRNKRERQKTHHDKTAKTTRSFKEGEKIMLKQHHREWIPARVTQEVAPRSYKVQTPTGEYRRNSSFMRHTNLESPKQQRRRIPEIPKSTLPEGPGPSGDKEQAQVPEELNTSPRPFTGQEPRSDHQNAEHKNGTLPITTRSGRIIKPPQTI</sequence>
<evidence type="ECO:0000259" key="12">
    <source>
        <dbReference type="PROSITE" id="PS51253"/>
    </source>
</evidence>
<dbReference type="InterPro" id="IPR036397">
    <property type="entry name" value="RNaseH_sf"/>
</dbReference>
<dbReference type="Pfam" id="PF00665">
    <property type="entry name" value="rve"/>
    <property type="match status" value="1"/>
</dbReference>
<dbReference type="InterPro" id="IPR001584">
    <property type="entry name" value="Integrase_cat-core"/>
</dbReference>
<protein>
    <recommendedName>
        <fullName evidence="2">RNA-directed DNA polymerase</fullName>
        <ecNumber evidence="2">2.7.7.49</ecNumber>
    </recommendedName>
</protein>
<dbReference type="Gene3D" id="3.30.420.10">
    <property type="entry name" value="Ribonuclease H-like superfamily/Ribonuclease H"/>
    <property type="match status" value="1"/>
</dbReference>
<dbReference type="Gene3D" id="3.30.70.270">
    <property type="match status" value="3"/>
</dbReference>
<dbReference type="InterPro" id="IPR000477">
    <property type="entry name" value="RT_dom"/>
</dbReference>
<dbReference type="CDD" id="cd01647">
    <property type="entry name" value="RT_LTR"/>
    <property type="match status" value="1"/>
</dbReference>
<dbReference type="SMART" id="SM00674">
    <property type="entry name" value="CENPB"/>
    <property type="match status" value="1"/>
</dbReference>
<dbReference type="Gene3D" id="2.40.70.10">
    <property type="entry name" value="Acid Proteases"/>
    <property type="match status" value="1"/>
</dbReference>
<evidence type="ECO:0000256" key="4">
    <source>
        <dbReference type="ARBA" id="ARBA00022695"/>
    </source>
</evidence>
<feature type="region of interest" description="Disordered" evidence="10">
    <location>
        <begin position="1358"/>
        <end position="1386"/>
    </location>
</feature>
<dbReference type="InterPro" id="IPR043502">
    <property type="entry name" value="DNA/RNA_pol_sf"/>
</dbReference>
<dbReference type="InterPro" id="IPR009057">
    <property type="entry name" value="Homeodomain-like_sf"/>
</dbReference>
<keyword evidence="5" id="KW-0540">Nuclease</keyword>
<keyword evidence="6" id="KW-0255">Endonuclease</keyword>
<keyword evidence="9" id="KW-0238">DNA-binding</keyword>
<feature type="domain" description="Integrase catalytic" evidence="11">
    <location>
        <begin position="1198"/>
        <end position="1366"/>
    </location>
</feature>
<feature type="compositionally biased region" description="Polar residues" evidence="10">
    <location>
        <begin position="1419"/>
        <end position="1442"/>
    </location>
</feature>
<dbReference type="SUPFAM" id="SSF46689">
    <property type="entry name" value="Homeodomain-like"/>
    <property type="match status" value="1"/>
</dbReference>
<dbReference type="Pfam" id="PF17917">
    <property type="entry name" value="RT_RNaseH"/>
    <property type="match status" value="1"/>
</dbReference>
<evidence type="ECO:0000256" key="5">
    <source>
        <dbReference type="ARBA" id="ARBA00022722"/>
    </source>
</evidence>
<evidence type="ECO:0000256" key="8">
    <source>
        <dbReference type="ARBA" id="ARBA00022918"/>
    </source>
</evidence>
<keyword evidence="4" id="KW-0548">Nucleotidyltransferase</keyword>
<dbReference type="Pfam" id="PF13650">
    <property type="entry name" value="Asp_protease_2"/>
    <property type="match status" value="1"/>
</dbReference>
<evidence type="ECO:0000256" key="2">
    <source>
        <dbReference type="ARBA" id="ARBA00012493"/>
    </source>
</evidence>
<dbReference type="Pfam" id="PF03184">
    <property type="entry name" value="DDE_1"/>
    <property type="match status" value="1"/>
</dbReference>
<dbReference type="CDD" id="cd05481">
    <property type="entry name" value="retropepsin_like_LTR_1"/>
    <property type="match status" value="1"/>
</dbReference>
<dbReference type="SUPFAM" id="SSF56672">
    <property type="entry name" value="DNA/RNA polymerases"/>
    <property type="match status" value="1"/>
</dbReference>
<dbReference type="CDD" id="cd09274">
    <property type="entry name" value="RNase_HI_RT_Ty3"/>
    <property type="match status" value="1"/>
</dbReference>
<feature type="compositionally biased region" description="Basic residues" evidence="10">
    <location>
        <begin position="1369"/>
        <end position="1379"/>
    </location>
</feature>
<evidence type="ECO:0000256" key="9">
    <source>
        <dbReference type="ARBA" id="ARBA00023125"/>
    </source>
</evidence>
<feature type="region of interest" description="Disordered" evidence="10">
    <location>
        <begin position="1415"/>
        <end position="1518"/>
    </location>
</feature>
<evidence type="ECO:0000256" key="6">
    <source>
        <dbReference type="ARBA" id="ARBA00022759"/>
    </source>
</evidence>